<dbReference type="PRINTS" id="PR00080">
    <property type="entry name" value="SDRFAMILY"/>
</dbReference>
<dbReference type="AlphaFoldDB" id="A0A163UT65"/>
<dbReference type="ExpressionAtlas" id="A0A163UT65">
    <property type="expression patterns" value="baseline"/>
</dbReference>
<feature type="domain" description="Ketoreductase" evidence="26">
    <location>
        <begin position="5"/>
        <end position="185"/>
    </location>
</feature>
<comment type="catalytic activity">
    <reaction evidence="14">
        <text>17beta-estradiol + NAD(+) = estrone + NADH + H(+)</text>
        <dbReference type="Rhea" id="RHEA:24612"/>
        <dbReference type="ChEBI" id="CHEBI:15378"/>
        <dbReference type="ChEBI" id="CHEBI:16469"/>
        <dbReference type="ChEBI" id="CHEBI:17263"/>
        <dbReference type="ChEBI" id="CHEBI:57540"/>
        <dbReference type="ChEBI" id="CHEBI:57945"/>
        <dbReference type="EC" id="1.1.1.62"/>
    </reaction>
    <physiologicalReaction direction="left-to-right" evidence="14">
        <dbReference type="Rhea" id="RHEA:24613"/>
    </physiologicalReaction>
    <physiologicalReaction direction="right-to-left" evidence="14">
        <dbReference type="Rhea" id="RHEA:24614"/>
    </physiologicalReaction>
</comment>
<evidence type="ECO:0007829" key="30">
    <source>
        <dbReference type="PeptideAtlas" id="A0A163UT65"/>
    </source>
</evidence>
<dbReference type="SUPFAM" id="SSF51735">
    <property type="entry name" value="NAD(P)-binding Rossmann-fold domains"/>
    <property type="match status" value="1"/>
</dbReference>
<comment type="catalytic activity">
    <reaction evidence="16">
        <text>17beta-hydroxy-5alpha-androstan-3-one + NAD(+) = 5alpha-androstan-3,17-dione + NADH + H(+)</text>
        <dbReference type="Rhea" id="RHEA:41992"/>
        <dbReference type="ChEBI" id="CHEBI:15378"/>
        <dbReference type="ChEBI" id="CHEBI:15994"/>
        <dbReference type="ChEBI" id="CHEBI:16330"/>
        <dbReference type="ChEBI" id="CHEBI:57540"/>
        <dbReference type="ChEBI" id="CHEBI:57945"/>
    </reaction>
    <physiologicalReaction direction="left-to-right" evidence="16">
        <dbReference type="Rhea" id="RHEA:41993"/>
    </physiologicalReaction>
</comment>
<dbReference type="RefSeq" id="NP_499346.2">
    <property type="nucleotide sequence ID" value="NM_066945.4"/>
</dbReference>
<evidence type="ECO:0000256" key="7">
    <source>
        <dbReference type="ARBA" id="ARBA00022832"/>
    </source>
</evidence>
<organism evidence="27 28">
    <name type="scientific">Caenorhabditis elegans</name>
    <dbReference type="NCBI Taxonomy" id="6239"/>
    <lineage>
        <taxon>Eukaryota</taxon>
        <taxon>Metazoa</taxon>
        <taxon>Ecdysozoa</taxon>
        <taxon>Nematoda</taxon>
        <taxon>Chromadorea</taxon>
        <taxon>Rhabditida</taxon>
        <taxon>Rhabditina</taxon>
        <taxon>Rhabditomorpha</taxon>
        <taxon>Rhabditoidea</taxon>
        <taxon>Rhabditidae</taxon>
        <taxon>Peloderinae</taxon>
        <taxon>Caenorhabditis</taxon>
    </lineage>
</organism>
<dbReference type="AGR" id="WB:WBGene00000974"/>
<dbReference type="InterPro" id="IPR002347">
    <property type="entry name" value="SDR_fam"/>
</dbReference>
<evidence type="ECO:0000256" key="10">
    <source>
        <dbReference type="ARBA" id="ARBA00023098"/>
    </source>
</evidence>
<protein>
    <recommendedName>
        <fullName evidence="20">(3R)-3-hydroxyacyl-CoA dehydrogenase</fullName>
        <ecNumber evidence="19">1.1.1.239</ecNumber>
        <ecNumber evidence="4">1.1.1.n12</ecNumber>
    </recommendedName>
    <alternativeName>
        <fullName evidence="22">17-beta-hydroxysteroid dehydrogenase 8</fullName>
    </alternativeName>
    <alternativeName>
        <fullName evidence="21">3-ketoacyl-[acyl-carrier-protein] reductase alpha subunit</fullName>
    </alternativeName>
    <alternativeName>
        <fullName evidence="24">3-oxoacyl-[acyl-carrier-protein] reductase</fullName>
    </alternativeName>
    <alternativeName>
        <fullName evidence="25">Estradiol 17-beta-dehydrogenase 8</fullName>
    </alternativeName>
    <alternativeName>
        <fullName evidence="23">Testosterone 17-beta-dehydrogenase 8</fullName>
    </alternativeName>
</protein>
<evidence type="ECO:0000256" key="20">
    <source>
        <dbReference type="ARBA" id="ARBA00070911"/>
    </source>
</evidence>
<dbReference type="Proteomes" id="UP000001940">
    <property type="component" value="Chromosome III"/>
</dbReference>
<comment type="similarity">
    <text evidence="3">Belongs to the short-chain dehydrogenases/reductases (SDR) family.</text>
</comment>
<dbReference type="CDD" id="cd05333">
    <property type="entry name" value="BKR_SDR_c"/>
    <property type="match status" value="1"/>
</dbReference>
<dbReference type="InParanoid" id="A0A163UT65"/>
<dbReference type="GO" id="GO:0005759">
    <property type="term" value="C:mitochondrial matrix"/>
    <property type="evidence" value="ECO:0007669"/>
    <property type="project" value="UniProtKB-SubCell"/>
</dbReference>
<keyword evidence="5" id="KW-0444">Lipid biosynthesis</keyword>
<dbReference type="EC" id="1.1.1.239" evidence="19"/>
<dbReference type="SMR" id="A0A163UT65"/>
<evidence type="ECO:0000313" key="29">
    <source>
        <dbReference type="WormBase" id="Y39A1A.11a"/>
    </source>
</evidence>
<evidence type="ECO:0000256" key="3">
    <source>
        <dbReference type="ARBA" id="ARBA00006484"/>
    </source>
</evidence>
<evidence type="ECO:0000256" key="21">
    <source>
        <dbReference type="ARBA" id="ARBA00077835"/>
    </source>
</evidence>
<keyword evidence="30" id="KW-1267">Proteomics identification</keyword>
<keyword evidence="6" id="KW-0597">Phosphoprotein</keyword>
<dbReference type="PROSITE" id="PS00061">
    <property type="entry name" value="ADH_SHORT"/>
    <property type="match status" value="1"/>
</dbReference>
<evidence type="ECO:0000256" key="1">
    <source>
        <dbReference type="ARBA" id="ARBA00004305"/>
    </source>
</evidence>
<evidence type="ECO:0000256" key="15">
    <source>
        <dbReference type="ARBA" id="ARBA00050232"/>
    </source>
</evidence>
<evidence type="ECO:0000256" key="19">
    <source>
        <dbReference type="ARBA" id="ARBA00066822"/>
    </source>
</evidence>
<evidence type="ECO:0000256" key="4">
    <source>
        <dbReference type="ARBA" id="ARBA00012456"/>
    </source>
</evidence>
<dbReference type="EMBL" id="BX284603">
    <property type="protein sequence ID" value="SAP35543.1"/>
    <property type="molecule type" value="Genomic_DNA"/>
</dbReference>
<dbReference type="Bgee" id="WBGene00000974">
    <property type="expression patterns" value="Expressed in germ line (C elegans) and 3 other cell types or tissues"/>
</dbReference>
<keyword evidence="9" id="KW-0520">NAD</keyword>
<name>A0A163UT65_CAEEL</name>
<dbReference type="STRING" id="6239.Y39A1A.11a.1"/>
<evidence type="ECO:0000256" key="8">
    <source>
        <dbReference type="ARBA" id="ARBA00023002"/>
    </source>
</evidence>
<dbReference type="GO" id="GO:0006633">
    <property type="term" value="P:fatty acid biosynthetic process"/>
    <property type="evidence" value="ECO:0007669"/>
    <property type="project" value="UniProtKB-KW"/>
</dbReference>
<evidence type="ECO:0000256" key="16">
    <source>
        <dbReference type="ARBA" id="ARBA00050435"/>
    </source>
</evidence>
<evidence type="ECO:0000256" key="13">
    <source>
        <dbReference type="ARBA" id="ARBA00037929"/>
    </source>
</evidence>
<evidence type="ECO:0000256" key="23">
    <source>
        <dbReference type="ARBA" id="ARBA00081936"/>
    </source>
</evidence>
<comment type="catalytic activity">
    <reaction evidence="15">
        <text>testosterone + NAD(+) = androst-4-ene-3,17-dione + NADH + H(+)</text>
        <dbReference type="Rhea" id="RHEA:14929"/>
        <dbReference type="ChEBI" id="CHEBI:15378"/>
        <dbReference type="ChEBI" id="CHEBI:16422"/>
        <dbReference type="ChEBI" id="CHEBI:17347"/>
        <dbReference type="ChEBI" id="CHEBI:57540"/>
        <dbReference type="ChEBI" id="CHEBI:57945"/>
        <dbReference type="EC" id="1.1.1.239"/>
    </reaction>
    <physiologicalReaction direction="left-to-right" evidence="15">
        <dbReference type="Rhea" id="RHEA:14930"/>
    </physiologicalReaction>
</comment>
<evidence type="ECO:0000256" key="12">
    <source>
        <dbReference type="ARBA" id="ARBA00023160"/>
    </source>
</evidence>
<evidence type="ECO:0000256" key="18">
    <source>
        <dbReference type="ARBA" id="ARBA00065174"/>
    </source>
</evidence>
<dbReference type="EC" id="1.1.1.n12" evidence="4"/>
<evidence type="ECO:0000256" key="22">
    <source>
        <dbReference type="ARBA" id="ARBA00081419"/>
    </source>
</evidence>
<dbReference type="FunFam" id="3.40.50.720:FF:000231">
    <property type="entry name" value="Estradiol 17-beta-dehydrogenase 8"/>
    <property type="match status" value="1"/>
</dbReference>
<dbReference type="PANTHER" id="PTHR42760">
    <property type="entry name" value="SHORT-CHAIN DEHYDROGENASES/REDUCTASES FAMILY MEMBER"/>
    <property type="match status" value="1"/>
</dbReference>
<gene>
    <name evidence="27 29" type="primary">dhs-11</name>
    <name evidence="27" type="ORF">CELE_Y39A1A.11</name>
    <name evidence="29" type="ORF">Y39A1A.11</name>
</gene>
<dbReference type="SMART" id="SM00822">
    <property type="entry name" value="PKS_KR"/>
    <property type="match status" value="1"/>
</dbReference>
<evidence type="ECO:0000256" key="9">
    <source>
        <dbReference type="ARBA" id="ARBA00023027"/>
    </source>
</evidence>
<dbReference type="GeneID" id="176485"/>
<comment type="subcellular location">
    <subcellularLocation>
        <location evidence="1">Mitochondrion matrix</location>
    </subcellularLocation>
</comment>
<dbReference type="GO" id="GO:0047035">
    <property type="term" value="F:testosterone dehydrogenase (NAD+) activity"/>
    <property type="evidence" value="ECO:0007669"/>
    <property type="project" value="UniProtKB-EC"/>
</dbReference>
<dbReference type="GO" id="GO:0004303">
    <property type="term" value="F:estradiol 17-beta-dehydrogenase [NAD(P)+] activity"/>
    <property type="evidence" value="ECO:0007669"/>
    <property type="project" value="UniProtKB-EC"/>
</dbReference>
<dbReference type="WormBase" id="Y39A1A.11a">
    <property type="protein sequence ID" value="CE51615"/>
    <property type="gene ID" value="WBGene00000974"/>
    <property type="gene designation" value="dhs-11"/>
</dbReference>
<keyword evidence="28" id="KW-1185">Reference proteome</keyword>
<evidence type="ECO:0000256" key="24">
    <source>
        <dbReference type="ARBA" id="ARBA00083097"/>
    </source>
</evidence>
<reference evidence="27 28" key="1">
    <citation type="journal article" date="1998" name="Science">
        <title>Genome sequence of the nematode C. elegans: a platform for investigating biology.</title>
        <authorList>
            <consortium name="The C. elegans sequencing consortium"/>
            <person name="Sulson J.E."/>
            <person name="Waterston R."/>
        </authorList>
    </citation>
    <scope>NUCLEOTIDE SEQUENCE [LARGE SCALE GENOMIC DNA]</scope>
    <source>
        <strain evidence="27 28">Bristol N2</strain>
    </source>
</reference>
<keyword evidence="11" id="KW-0496">Mitochondrion</keyword>
<accession>A0A163UT65</accession>
<dbReference type="GO" id="GO:0008210">
    <property type="term" value="P:estrogen metabolic process"/>
    <property type="evidence" value="ECO:0007669"/>
    <property type="project" value="UniProtKB-ARBA"/>
</dbReference>
<comment type="pathway">
    <text evidence="13">Steroid biosynthesis; estrogen biosynthesis.</text>
</comment>
<evidence type="ECO:0000256" key="11">
    <source>
        <dbReference type="ARBA" id="ARBA00023128"/>
    </source>
</evidence>
<evidence type="ECO:0000313" key="28">
    <source>
        <dbReference type="Proteomes" id="UP000001940"/>
    </source>
</evidence>
<evidence type="ECO:0000313" key="27">
    <source>
        <dbReference type="EMBL" id="SAP35543.1"/>
    </source>
</evidence>
<dbReference type="PRINTS" id="PR00081">
    <property type="entry name" value="GDHRDH"/>
</dbReference>
<evidence type="ECO:0000259" key="26">
    <source>
        <dbReference type="SMART" id="SM00822"/>
    </source>
</evidence>
<evidence type="ECO:0000256" key="5">
    <source>
        <dbReference type="ARBA" id="ARBA00022516"/>
    </source>
</evidence>
<dbReference type="PANTHER" id="PTHR42760:SF83">
    <property type="entry name" value="(3R)-3-HYDROXYACYL-COA DEHYDROGENASE"/>
    <property type="match status" value="1"/>
</dbReference>
<comment type="subunit">
    <text evidence="18">Heterotetramer with CBR4; contains two molecules of HSD17B8 and CBR4.</text>
</comment>
<dbReference type="FunCoup" id="A0A163UT65">
    <property type="interactions" value="1342"/>
</dbReference>
<evidence type="ECO:0000256" key="2">
    <source>
        <dbReference type="ARBA" id="ARBA00005194"/>
    </source>
</evidence>
<keyword evidence="12" id="KW-0275">Fatty acid biosynthesis</keyword>
<dbReference type="eggNOG" id="KOG1200">
    <property type="taxonomic scope" value="Eukaryota"/>
</dbReference>
<keyword evidence="8" id="KW-0560">Oxidoreductase</keyword>
<evidence type="ECO:0000256" key="25">
    <source>
        <dbReference type="ARBA" id="ARBA00083258"/>
    </source>
</evidence>
<dbReference type="Pfam" id="PF13561">
    <property type="entry name" value="adh_short_C2"/>
    <property type="match status" value="1"/>
</dbReference>
<evidence type="ECO:0000256" key="14">
    <source>
        <dbReference type="ARBA" id="ARBA00049069"/>
    </source>
</evidence>
<keyword evidence="7" id="KW-0276">Fatty acid metabolism</keyword>
<keyword evidence="10" id="KW-0443">Lipid metabolism</keyword>
<evidence type="ECO:0000256" key="17">
    <source>
        <dbReference type="ARBA" id="ARBA00052680"/>
    </source>
</evidence>
<dbReference type="InterPro" id="IPR036291">
    <property type="entry name" value="NAD(P)-bd_dom_sf"/>
</dbReference>
<comment type="pathway">
    <text evidence="2">Lipid metabolism; fatty acid biosynthesis.</text>
</comment>
<proteinExistence type="evidence at protein level"/>
<evidence type="ECO:0000256" key="6">
    <source>
        <dbReference type="ARBA" id="ARBA00022553"/>
    </source>
</evidence>
<comment type="catalytic activity">
    <reaction evidence="17">
        <text>a (3R)-3-hydroxyacyl-CoA + NAD(+) = a 3-oxoacyl-CoA + NADH + H(+)</text>
        <dbReference type="Rhea" id="RHEA:32711"/>
        <dbReference type="ChEBI" id="CHEBI:15378"/>
        <dbReference type="ChEBI" id="CHEBI:57319"/>
        <dbReference type="ChEBI" id="CHEBI:57540"/>
        <dbReference type="ChEBI" id="CHEBI:57945"/>
        <dbReference type="ChEBI" id="CHEBI:90726"/>
        <dbReference type="EC" id="1.1.1.n12"/>
    </reaction>
    <physiologicalReaction direction="left-to-right" evidence="17">
        <dbReference type="Rhea" id="RHEA:32712"/>
    </physiologicalReaction>
</comment>
<dbReference type="PaxDb" id="6239-Y39A1A.11"/>
<dbReference type="OrthoDB" id="294295at2759"/>
<dbReference type="NCBIfam" id="NF009466">
    <property type="entry name" value="PRK12826.1-2"/>
    <property type="match status" value="1"/>
</dbReference>
<dbReference type="Gene3D" id="3.40.50.720">
    <property type="entry name" value="NAD(P)-binding Rossmann-like Domain"/>
    <property type="match status" value="1"/>
</dbReference>
<dbReference type="InterPro" id="IPR057326">
    <property type="entry name" value="KR_dom"/>
</dbReference>
<dbReference type="InterPro" id="IPR020904">
    <property type="entry name" value="Sc_DH/Rdtase_CS"/>
</dbReference>
<dbReference type="CTD" id="176485"/>
<sequence>MLSSKLAIVTGGGSGIGQAICKKFAASGARLIVADLKKSAAEATAGNLPGNGHSAFEIDVSDPEHVARLQEFIKSSGESPSVLVNCAGITKDATLLKMSQNQWQDVMNVNLNSVFLMSQMIARESVAAGSPLSIVNVSSIVGKIGNFGQTNYAATKSGVIGFTKSAARELATKNIRVNAVLPGFIRTPMTEAMPPKVLDAMVSMVPQRRLGETEEIANAVLFLASDMSSYVTGTTLEVTGGLGM</sequence>